<dbReference type="PROSITE" id="PS50931">
    <property type="entry name" value="HTH_LYSR"/>
    <property type="match status" value="1"/>
</dbReference>
<dbReference type="FunFam" id="3.40.190.290:FF:000001">
    <property type="entry name" value="Transcriptional regulator, LysR family"/>
    <property type="match status" value="1"/>
</dbReference>
<dbReference type="AlphaFoldDB" id="A0A3B1B3V7"/>
<dbReference type="Pfam" id="PF03466">
    <property type="entry name" value="LysR_substrate"/>
    <property type="match status" value="1"/>
</dbReference>
<accession>A0A3B1B3V7</accession>
<feature type="domain" description="HTH lysR-type" evidence="5">
    <location>
        <begin position="1"/>
        <end position="59"/>
    </location>
</feature>
<dbReference type="EMBL" id="UOFY01000054">
    <property type="protein sequence ID" value="VAX10812.1"/>
    <property type="molecule type" value="Genomic_DNA"/>
</dbReference>
<proteinExistence type="inferred from homology"/>
<gene>
    <name evidence="6" type="ORF">MNBD_GAMMA25-2462</name>
</gene>
<keyword evidence="2" id="KW-0805">Transcription regulation</keyword>
<dbReference type="GO" id="GO:0003700">
    <property type="term" value="F:DNA-binding transcription factor activity"/>
    <property type="evidence" value="ECO:0007669"/>
    <property type="project" value="InterPro"/>
</dbReference>
<dbReference type="SUPFAM" id="SSF46785">
    <property type="entry name" value="Winged helix' DNA-binding domain"/>
    <property type="match status" value="1"/>
</dbReference>
<dbReference type="GO" id="GO:0006351">
    <property type="term" value="P:DNA-templated transcription"/>
    <property type="evidence" value="ECO:0007669"/>
    <property type="project" value="TreeGrafter"/>
</dbReference>
<dbReference type="InterPro" id="IPR058163">
    <property type="entry name" value="LysR-type_TF_proteobact-type"/>
</dbReference>
<evidence type="ECO:0000259" key="5">
    <source>
        <dbReference type="PROSITE" id="PS50931"/>
    </source>
</evidence>
<evidence type="ECO:0000256" key="3">
    <source>
        <dbReference type="ARBA" id="ARBA00023125"/>
    </source>
</evidence>
<keyword evidence="3" id="KW-0238">DNA-binding</keyword>
<evidence type="ECO:0000256" key="4">
    <source>
        <dbReference type="ARBA" id="ARBA00023163"/>
    </source>
</evidence>
<protein>
    <submittedName>
        <fullName evidence="6">Transcriptional regulator, LysR family</fullName>
    </submittedName>
</protein>
<dbReference type="InterPro" id="IPR036390">
    <property type="entry name" value="WH_DNA-bd_sf"/>
</dbReference>
<dbReference type="GO" id="GO:0043565">
    <property type="term" value="F:sequence-specific DNA binding"/>
    <property type="evidence" value="ECO:0007669"/>
    <property type="project" value="TreeGrafter"/>
</dbReference>
<dbReference type="Pfam" id="PF00126">
    <property type="entry name" value="HTH_1"/>
    <property type="match status" value="1"/>
</dbReference>
<evidence type="ECO:0000313" key="6">
    <source>
        <dbReference type="EMBL" id="VAX10812.1"/>
    </source>
</evidence>
<reference evidence="6" key="1">
    <citation type="submission" date="2018-06" db="EMBL/GenBank/DDBJ databases">
        <authorList>
            <person name="Zhirakovskaya E."/>
        </authorList>
    </citation>
    <scope>NUCLEOTIDE SEQUENCE</scope>
</reference>
<keyword evidence="4" id="KW-0804">Transcription</keyword>
<evidence type="ECO:0000256" key="2">
    <source>
        <dbReference type="ARBA" id="ARBA00023015"/>
    </source>
</evidence>
<comment type="similarity">
    <text evidence="1">Belongs to the LysR transcriptional regulatory family.</text>
</comment>
<dbReference type="CDD" id="cd08422">
    <property type="entry name" value="PBP2_CrgA_like"/>
    <property type="match status" value="1"/>
</dbReference>
<organism evidence="6">
    <name type="scientific">hydrothermal vent metagenome</name>
    <dbReference type="NCBI Taxonomy" id="652676"/>
    <lineage>
        <taxon>unclassified sequences</taxon>
        <taxon>metagenomes</taxon>
        <taxon>ecological metagenomes</taxon>
    </lineage>
</organism>
<dbReference type="PANTHER" id="PTHR30537:SF5">
    <property type="entry name" value="HTH-TYPE TRANSCRIPTIONAL ACTIVATOR TTDR-RELATED"/>
    <property type="match status" value="1"/>
</dbReference>
<dbReference type="Gene3D" id="1.10.10.10">
    <property type="entry name" value="Winged helix-like DNA-binding domain superfamily/Winged helix DNA-binding domain"/>
    <property type="match status" value="1"/>
</dbReference>
<dbReference type="PANTHER" id="PTHR30537">
    <property type="entry name" value="HTH-TYPE TRANSCRIPTIONAL REGULATOR"/>
    <property type="match status" value="1"/>
</dbReference>
<dbReference type="Gene3D" id="3.40.190.290">
    <property type="match status" value="1"/>
</dbReference>
<dbReference type="FunFam" id="1.10.10.10:FF:000001">
    <property type="entry name" value="LysR family transcriptional regulator"/>
    <property type="match status" value="1"/>
</dbReference>
<sequence>MDKLNCMKALVAVVEAGGFTNAARKQRQSKNLLSKHVAQLEANLNVRLLNRSTRKVSTTPTGQAYYERCLPILAELDELESSVLANQSIPRGDLRISAPICFAELYLMPLISEYSKRWGDLNIDINLSDHFVDLVEDGIDLALRIANLPDSSLVARRLCPVRTIVCASPTYLRRHGRPEHPSELVHHQGIFDSNITHNRQWLFEEQGEKLTVTLTGSITVNSIPAVRELLLEDLGLALCPDFAVTEDIRQGRLEEVLPEYAFHNMALYALYPHRRHLSAKVRLLIDMLVENFSSIK</sequence>
<dbReference type="SUPFAM" id="SSF53850">
    <property type="entry name" value="Periplasmic binding protein-like II"/>
    <property type="match status" value="1"/>
</dbReference>
<dbReference type="InterPro" id="IPR000847">
    <property type="entry name" value="LysR_HTH_N"/>
</dbReference>
<dbReference type="InterPro" id="IPR005119">
    <property type="entry name" value="LysR_subst-bd"/>
</dbReference>
<name>A0A3B1B3V7_9ZZZZ</name>
<dbReference type="InterPro" id="IPR036388">
    <property type="entry name" value="WH-like_DNA-bd_sf"/>
</dbReference>
<evidence type="ECO:0000256" key="1">
    <source>
        <dbReference type="ARBA" id="ARBA00009437"/>
    </source>
</evidence>